<proteinExistence type="predicted"/>
<name>A0A183DU42_9BILA</name>
<dbReference type="WBParaSite" id="GPUH_0001224701-mRNA-1">
    <property type="protein sequence ID" value="GPUH_0001224701-mRNA-1"/>
    <property type="gene ID" value="GPUH_0001224701"/>
</dbReference>
<reference evidence="3" key="1">
    <citation type="submission" date="2016-06" db="UniProtKB">
        <authorList>
            <consortium name="WormBaseParasite"/>
        </authorList>
    </citation>
    <scope>IDENTIFICATION</scope>
</reference>
<evidence type="ECO:0000313" key="2">
    <source>
        <dbReference type="Proteomes" id="UP000271098"/>
    </source>
</evidence>
<protein>
    <submittedName>
        <fullName evidence="3">Zf-AD domain-containing protein</fullName>
    </submittedName>
</protein>
<accession>A0A183DU42</accession>
<reference evidence="1 2" key="2">
    <citation type="submission" date="2018-11" db="EMBL/GenBank/DDBJ databases">
        <authorList>
            <consortium name="Pathogen Informatics"/>
        </authorList>
    </citation>
    <scope>NUCLEOTIDE SEQUENCE [LARGE SCALE GENOMIC DNA]</scope>
</reference>
<evidence type="ECO:0000313" key="3">
    <source>
        <dbReference type="WBParaSite" id="GPUH_0001224701-mRNA-1"/>
    </source>
</evidence>
<dbReference type="EMBL" id="UYRT01079152">
    <property type="protein sequence ID" value="VDN20097.1"/>
    <property type="molecule type" value="Genomic_DNA"/>
</dbReference>
<evidence type="ECO:0000313" key="1">
    <source>
        <dbReference type="EMBL" id="VDN20097.1"/>
    </source>
</evidence>
<dbReference type="Proteomes" id="UP000271098">
    <property type="component" value="Unassembled WGS sequence"/>
</dbReference>
<gene>
    <name evidence="1" type="ORF">GPUH_LOCUS12233</name>
</gene>
<keyword evidence="2" id="KW-1185">Reference proteome</keyword>
<dbReference type="AlphaFoldDB" id="A0A183DU42"/>
<organism evidence="3">
    <name type="scientific">Gongylonema pulchrum</name>
    <dbReference type="NCBI Taxonomy" id="637853"/>
    <lineage>
        <taxon>Eukaryota</taxon>
        <taxon>Metazoa</taxon>
        <taxon>Ecdysozoa</taxon>
        <taxon>Nematoda</taxon>
        <taxon>Chromadorea</taxon>
        <taxon>Rhabditida</taxon>
        <taxon>Spirurina</taxon>
        <taxon>Spiruromorpha</taxon>
        <taxon>Spiruroidea</taxon>
        <taxon>Gongylonematidae</taxon>
        <taxon>Gongylonema</taxon>
    </lineage>
</organism>
<sequence>MQLMSVVVPEWQWSTTAAAKAVANNREEPVAAKSVHGSTKKHPDNQLGVISYMKNRANAFKNLKNTSKLRRKVASTGCSILSRCGALRTKFAKSANIFVPILRNFLLLNATAAHFTRYGAAQAHAAYYSSSADRKRPTMETGEDHCDFCIDSSYGAAQAHAAYYSSSADRKRPTMVTGEDHCDFCIDSSRYPLARKKHNIVDNFHGIELEAFAEKTGAGGDKNCGKLCKKCIFALASGALANY</sequence>